<organism evidence="2 3">
    <name type="scientific">Modicella reniformis</name>
    <dbReference type="NCBI Taxonomy" id="1440133"/>
    <lineage>
        <taxon>Eukaryota</taxon>
        <taxon>Fungi</taxon>
        <taxon>Fungi incertae sedis</taxon>
        <taxon>Mucoromycota</taxon>
        <taxon>Mortierellomycotina</taxon>
        <taxon>Mortierellomycetes</taxon>
        <taxon>Mortierellales</taxon>
        <taxon>Mortierellaceae</taxon>
        <taxon>Modicella</taxon>
    </lineage>
</organism>
<feature type="compositionally biased region" description="Basic and acidic residues" evidence="1">
    <location>
        <begin position="26"/>
        <end position="38"/>
    </location>
</feature>
<comment type="caution">
    <text evidence="2">The sequence shown here is derived from an EMBL/GenBank/DDBJ whole genome shotgun (WGS) entry which is preliminary data.</text>
</comment>
<sequence>MSELDNENSEQNIDMDDTTSDQGVKNNDERGVETKQTRNLELTGNAPVVSPTQQQVINLIVDTTDPKCITFPYK</sequence>
<evidence type="ECO:0000313" key="2">
    <source>
        <dbReference type="EMBL" id="KAF9986255.1"/>
    </source>
</evidence>
<gene>
    <name evidence="2" type="ORF">BGZ65_008299</name>
</gene>
<evidence type="ECO:0000313" key="3">
    <source>
        <dbReference type="Proteomes" id="UP000749646"/>
    </source>
</evidence>
<protein>
    <submittedName>
        <fullName evidence="2">Uncharacterized protein</fullName>
    </submittedName>
</protein>
<proteinExistence type="predicted"/>
<dbReference type="EMBL" id="JAAAHW010003243">
    <property type="protein sequence ID" value="KAF9986255.1"/>
    <property type="molecule type" value="Genomic_DNA"/>
</dbReference>
<name>A0A9P6SP13_9FUNG</name>
<dbReference type="AlphaFoldDB" id="A0A9P6SP13"/>
<reference evidence="2" key="1">
    <citation type="journal article" date="2020" name="Fungal Divers.">
        <title>Resolving the Mortierellaceae phylogeny through synthesis of multi-gene phylogenetics and phylogenomics.</title>
        <authorList>
            <person name="Vandepol N."/>
            <person name="Liber J."/>
            <person name="Desiro A."/>
            <person name="Na H."/>
            <person name="Kennedy M."/>
            <person name="Barry K."/>
            <person name="Grigoriev I.V."/>
            <person name="Miller A.N."/>
            <person name="O'Donnell K."/>
            <person name="Stajich J.E."/>
            <person name="Bonito G."/>
        </authorList>
    </citation>
    <scope>NUCLEOTIDE SEQUENCE</scope>
    <source>
        <strain evidence="2">MES-2147</strain>
    </source>
</reference>
<feature type="region of interest" description="Disordered" evidence="1">
    <location>
        <begin position="1"/>
        <end position="49"/>
    </location>
</feature>
<dbReference type="Proteomes" id="UP000749646">
    <property type="component" value="Unassembled WGS sequence"/>
</dbReference>
<feature type="compositionally biased region" description="Acidic residues" evidence="1">
    <location>
        <begin position="1"/>
        <end position="19"/>
    </location>
</feature>
<accession>A0A9P6SP13</accession>
<keyword evidence="3" id="KW-1185">Reference proteome</keyword>
<evidence type="ECO:0000256" key="1">
    <source>
        <dbReference type="SAM" id="MobiDB-lite"/>
    </source>
</evidence>